<gene>
    <name evidence="1" type="ORF">H4687_009306</name>
</gene>
<evidence type="ECO:0000313" key="2">
    <source>
        <dbReference type="Proteomes" id="UP000629287"/>
    </source>
</evidence>
<accession>A0A8I0PF86</accession>
<name>A0A8I0PF86_9ACTN</name>
<comment type="caution">
    <text evidence="1">The sequence shown here is derived from an EMBL/GenBank/DDBJ whole genome shotgun (WGS) entry which is preliminary data.</text>
</comment>
<reference evidence="1 2" key="1">
    <citation type="submission" date="2020-10" db="EMBL/GenBank/DDBJ databases">
        <title>Sequencing the genomes of 1000 actinobacteria strains.</title>
        <authorList>
            <person name="Klenk H.-P."/>
        </authorList>
    </citation>
    <scope>NUCLEOTIDE SEQUENCE [LARGE SCALE GENOMIC DNA]</scope>
    <source>
        <strain evidence="1 2">DSM 41803</strain>
    </source>
</reference>
<dbReference type="AlphaFoldDB" id="A0A8I0PF86"/>
<sequence length="110" mass="11497">MNEKRLTTPELVEELRSSLDVTDGWIPALSRPAGPAGLSDDAGLTEVADLLQKFATAPTIPASVARQLERAAESATLALTADASDQYGHLGAAYAYVLQAQRAASEGNVT</sequence>
<organism evidence="1 2">
    <name type="scientific">Streptomyces stelliscabiei</name>
    <dbReference type="NCBI Taxonomy" id="146820"/>
    <lineage>
        <taxon>Bacteria</taxon>
        <taxon>Bacillati</taxon>
        <taxon>Actinomycetota</taxon>
        <taxon>Actinomycetes</taxon>
        <taxon>Kitasatosporales</taxon>
        <taxon>Streptomycetaceae</taxon>
        <taxon>Streptomyces</taxon>
    </lineage>
</organism>
<dbReference type="GeneID" id="86833592"/>
<dbReference type="RefSeq" id="WP_046913075.1">
    <property type="nucleotide sequence ID" value="NZ_JADBGF010000002.1"/>
</dbReference>
<dbReference type="Proteomes" id="UP000629287">
    <property type="component" value="Unassembled WGS sequence"/>
</dbReference>
<proteinExistence type="predicted"/>
<dbReference type="EMBL" id="JADBGF010000002">
    <property type="protein sequence ID" value="MBE1603077.1"/>
    <property type="molecule type" value="Genomic_DNA"/>
</dbReference>
<keyword evidence="2" id="KW-1185">Reference proteome</keyword>
<evidence type="ECO:0000313" key="1">
    <source>
        <dbReference type="EMBL" id="MBE1603077.1"/>
    </source>
</evidence>
<dbReference type="OrthoDB" id="4249238at2"/>
<protein>
    <submittedName>
        <fullName evidence="1">Putative alpha-E superfamily protein</fullName>
    </submittedName>
</protein>